<evidence type="ECO:0000256" key="1">
    <source>
        <dbReference type="SAM" id="Coils"/>
    </source>
</evidence>
<dbReference type="PANTHER" id="PTHR21032">
    <property type="entry name" value="G PATCH DOMAIN-CONTAINING PROTEIN 11"/>
    <property type="match status" value="1"/>
</dbReference>
<dbReference type="GO" id="GO:0000776">
    <property type="term" value="C:kinetochore"/>
    <property type="evidence" value="ECO:0007669"/>
    <property type="project" value="TreeGrafter"/>
</dbReference>
<evidence type="ECO:0000256" key="2">
    <source>
        <dbReference type="SAM" id="MobiDB-lite"/>
    </source>
</evidence>
<feature type="compositionally biased region" description="Acidic residues" evidence="2">
    <location>
        <begin position="1"/>
        <end position="10"/>
    </location>
</feature>
<dbReference type="InterPro" id="IPR039249">
    <property type="entry name" value="GPATCH11"/>
</dbReference>
<dbReference type="InterPro" id="IPR000467">
    <property type="entry name" value="G_patch_dom"/>
</dbReference>
<evidence type="ECO:0000313" key="5">
    <source>
        <dbReference type="Proteomes" id="UP000799537"/>
    </source>
</evidence>
<evidence type="ECO:0000259" key="3">
    <source>
        <dbReference type="PROSITE" id="PS50174"/>
    </source>
</evidence>
<feature type="compositionally biased region" description="Basic and acidic residues" evidence="2">
    <location>
        <begin position="16"/>
        <end position="59"/>
    </location>
</feature>
<keyword evidence="1" id="KW-0175">Coiled coil</keyword>
<dbReference type="GO" id="GO:0003676">
    <property type="term" value="F:nucleic acid binding"/>
    <property type="evidence" value="ECO:0007669"/>
    <property type="project" value="InterPro"/>
</dbReference>
<dbReference type="PROSITE" id="PS50174">
    <property type="entry name" value="G_PATCH"/>
    <property type="match status" value="1"/>
</dbReference>
<dbReference type="AlphaFoldDB" id="A0A6A6CGE6"/>
<reference evidence="4" key="1">
    <citation type="journal article" date="2020" name="Stud. Mycol.">
        <title>101 Dothideomycetes genomes: a test case for predicting lifestyles and emergence of pathogens.</title>
        <authorList>
            <person name="Haridas S."/>
            <person name="Albert R."/>
            <person name="Binder M."/>
            <person name="Bloem J."/>
            <person name="Labutti K."/>
            <person name="Salamov A."/>
            <person name="Andreopoulos B."/>
            <person name="Baker S."/>
            <person name="Barry K."/>
            <person name="Bills G."/>
            <person name="Bluhm B."/>
            <person name="Cannon C."/>
            <person name="Castanera R."/>
            <person name="Culley D."/>
            <person name="Daum C."/>
            <person name="Ezra D."/>
            <person name="Gonzalez J."/>
            <person name="Henrissat B."/>
            <person name="Kuo A."/>
            <person name="Liang C."/>
            <person name="Lipzen A."/>
            <person name="Lutzoni F."/>
            <person name="Magnuson J."/>
            <person name="Mondo S."/>
            <person name="Nolan M."/>
            <person name="Ohm R."/>
            <person name="Pangilinan J."/>
            <person name="Park H.-J."/>
            <person name="Ramirez L."/>
            <person name="Alfaro M."/>
            <person name="Sun H."/>
            <person name="Tritt A."/>
            <person name="Yoshinaga Y."/>
            <person name="Zwiers L.-H."/>
            <person name="Turgeon B."/>
            <person name="Goodwin S."/>
            <person name="Spatafora J."/>
            <person name="Crous P."/>
            <person name="Grigoriev I."/>
        </authorList>
    </citation>
    <scope>NUCLEOTIDE SEQUENCE</scope>
    <source>
        <strain evidence="4">ATCC 36951</strain>
    </source>
</reference>
<evidence type="ECO:0000313" key="4">
    <source>
        <dbReference type="EMBL" id="KAF2164496.1"/>
    </source>
</evidence>
<sequence>MAGDEDEDDYLSMPLDHIKEERESSIKRVARLKQERLDRGHVKSKAERKKQAEEDREKALATAIDSSNKGAKMMSKMGYEGGALGKTEGARTQPIQLQMKEDRGGLGMENDKKRKIREAAEAANVNEKRVKLTLEEYRERNRLEREEKKQEAQLWTAMRTLETFETEDEPDAVKGQADGTAKKSKTTPLHSINVLWRSVVKERLGKDHKRRMNSKLAQSLSRRTDYNDVDCDEDDKVASGAEVEEDLDEEDAELDEFQALPVGERLQKVVAYLREHYFYCFWCMIRYPTKEMGDCPGLSEDEHG</sequence>
<accession>A0A6A6CGE6</accession>
<feature type="region of interest" description="Disordered" evidence="2">
    <location>
        <begin position="1"/>
        <end position="108"/>
    </location>
</feature>
<dbReference type="OrthoDB" id="786951at2759"/>
<dbReference type="SMART" id="SM00443">
    <property type="entry name" value="G_patch"/>
    <property type="match status" value="1"/>
</dbReference>
<feature type="coiled-coil region" evidence="1">
    <location>
        <begin position="120"/>
        <end position="154"/>
    </location>
</feature>
<protein>
    <recommendedName>
        <fullName evidence="3">G-patch domain-containing protein</fullName>
    </recommendedName>
</protein>
<dbReference type="EMBL" id="ML993604">
    <property type="protein sequence ID" value="KAF2164496.1"/>
    <property type="molecule type" value="Genomic_DNA"/>
</dbReference>
<dbReference type="GeneID" id="54570914"/>
<feature type="region of interest" description="Disordered" evidence="2">
    <location>
        <begin position="166"/>
        <end position="186"/>
    </location>
</feature>
<dbReference type="Proteomes" id="UP000799537">
    <property type="component" value="Unassembled WGS sequence"/>
</dbReference>
<dbReference type="SMART" id="SM01173">
    <property type="entry name" value="DUF4187"/>
    <property type="match status" value="1"/>
</dbReference>
<dbReference type="PANTHER" id="PTHR21032:SF0">
    <property type="entry name" value="G PATCH DOMAIN-CONTAINING PROTEIN 11"/>
    <property type="match status" value="1"/>
</dbReference>
<feature type="domain" description="G-patch" evidence="3">
    <location>
        <begin position="66"/>
        <end position="111"/>
    </location>
</feature>
<proteinExistence type="predicted"/>
<feature type="compositionally biased region" description="Basic and acidic residues" evidence="2">
    <location>
        <begin position="99"/>
        <end position="108"/>
    </location>
</feature>
<gene>
    <name evidence="4" type="ORF">M409DRAFT_67980</name>
</gene>
<dbReference type="InterPro" id="IPR025239">
    <property type="entry name" value="DUF4187"/>
</dbReference>
<organism evidence="4 5">
    <name type="scientific">Zasmidium cellare ATCC 36951</name>
    <dbReference type="NCBI Taxonomy" id="1080233"/>
    <lineage>
        <taxon>Eukaryota</taxon>
        <taxon>Fungi</taxon>
        <taxon>Dikarya</taxon>
        <taxon>Ascomycota</taxon>
        <taxon>Pezizomycotina</taxon>
        <taxon>Dothideomycetes</taxon>
        <taxon>Dothideomycetidae</taxon>
        <taxon>Mycosphaerellales</taxon>
        <taxon>Mycosphaerellaceae</taxon>
        <taxon>Zasmidium</taxon>
    </lineage>
</organism>
<dbReference type="RefSeq" id="XP_033665385.1">
    <property type="nucleotide sequence ID" value="XM_033817642.1"/>
</dbReference>
<name>A0A6A6CGE6_ZASCE</name>
<dbReference type="Pfam" id="PF01585">
    <property type="entry name" value="G-patch"/>
    <property type="match status" value="1"/>
</dbReference>
<keyword evidence="5" id="KW-1185">Reference proteome</keyword>
<dbReference type="Pfam" id="PF13821">
    <property type="entry name" value="DUF4187"/>
    <property type="match status" value="1"/>
</dbReference>